<reference evidence="2 3" key="1">
    <citation type="submission" date="2023-05" db="EMBL/GenBank/DDBJ databases">
        <title>Pseudoalteromonas ardens sp. nov., Pseudoalteromonas obscura sp. nov., and Pseudoalteromonas umbrosa sp. nov., isolated from the coral Montipora capitata.</title>
        <authorList>
            <person name="Thomas E.M."/>
            <person name="Smith E.M."/>
            <person name="Papke E."/>
            <person name="Shlafstein M.D."/>
            <person name="Oline D.K."/>
            <person name="Videau P."/>
            <person name="Saw J.H."/>
            <person name="Strangman W.K."/>
            <person name="Ushijima B."/>
        </authorList>
    </citation>
    <scope>NUCLEOTIDE SEQUENCE [LARGE SCALE GENOMIC DNA]</scope>
    <source>
        <strain evidence="2 3">P94</strain>
    </source>
</reference>
<dbReference type="Proteomes" id="UP001231915">
    <property type="component" value="Unassembled WGS sequence"/>
</dbReference>
<comment type="caution">
    <text evidence="2">The sequence shown here is derived from an EMBL/GenBank/DDBJ whole genome shotgun (WGS) entry which is preliminary data.</text>
</comment>
<keyword evidence="1" id="KW-1133">Transmembrane helix</keyword>
<keyword evidence="3" id="KW-1185">Reference proteome</keyword>
<gene>
    <name evidence="2" type="ORF">QNM18_09310</name>
</gene>
<feature type="transmembrane region" description="Helical" evidence="1">
    <location>
        <begin position="6"/>
        <end position="32"/>
    </location>
</feature>
<dbReference type="RefSeq" id="WP_284137001.1">
    <property type="nucleotide sequence ID" value="NZ_JASJUT010000003.1"/>
</dbReference>
<name>A0ABT7EJP1_9GAMM</name>
<proteinExistence type="predicted"/>
<organism evidence="2 3">
    <name type="scientific">Pseudoalteromonas obscura</name>
    <dbReference type="NCBI Taxonomy" id="3048491"/>
    <lineage>
        <taxon>Bacteria</taxon>
        <taxon>Pseudomonadati</taxon>
        <taxon>Pseudomonadota</taxon>
        <taxon>Gammaproteobacteria</taxon>
        <taxon>Alteromonadales</taxon>
        <taxon>Pseudoalteromonadaceae</taxon>
        <taxon>Pseudoalteromonas</taxon>
    </lineage>
</organism>
<sequence length="246" mass="28351">MDTKVLASLITGGAALVGILITAMFACGSYYYKNRQEKKASARRVLYLLLEIRYSFYINEFDSNDEVNAYTEKIKNVAGTQFSDEEIETMRNNAFKPHFKSTKEAIKPNLETEILKYYDDALFELSKDEPVLAYKLRGKRAVEKVYSTTSDQLDTFFSDSKSVFKDVESSEPERVEAVIDAFKQVIRQKALEDLDQDILVLARNCSRKEWRKCKEILRCNLVMDQVDEKDIAELINEGISKYHQPS</sequence>
<keyword evidence="1" id="KW-0812">Transmembrane</keyword>
<protein>
    <submittedName>
        <fullName evidence="2">Uncharacterized protein</fullName>
    </submittedName>
</protein>
<dbReference type="PROSITE" id="PS51257">
    <property type="entry name" value="PROKAR_LIPOPROTEIN"/>
    <property type="match status" value="1"/>
</dbReference>
<keyword evidence="1" id="KW-0472">Membrane</keyword>
<evidence type="ECO:0000256" key="1">
    <source>
        <dbReference type="SAM" id="Phobius"/>
    </source>
</evidence>
<evidence type="ECO:0000313" key="3">
    <source>
        <dbReference type="Proteomes" id="UP001231915"/>
    </source>
</evidence>
<dbReference type="EMBL" id="JASJUT010000003">
    <property type="protein sequence ID" value="MDK2595238.1"/>
    <property type="molecule type" value="Genomic_DNA"/>
</dbReference>
<accession>A0ABT7EJP1</accession>
<evidence type="ECO:0000313" key="2">
    <source>
        <dbReference type="EMBL" id="MDK2595238.1"/>
    </source>
</evidence>